<dbReference type="SUPFAM" id="SSF51206">
    <property type="entry name" value="cAMP-binding domain-like"/>
    <property type="match status" value="1"/>
</dbReference>
<protein>
    <submittedName>
        <fullName evidence="2">cGMP-dependent protein kinase</fullName>
        <ecNumber evidence="2">2.7.11.12</ecNumber>
    </submittedName>
</protein>
<dbReference type="RefSeq" id="WP_184653452.1">
    <property type="nucleotide sequence ID" value="NZ_JACHFR010000004.1"/>
</dbReference>
<keyword evidence="2" id="KW-0418">Kinase</keyword>
<dbReference type="AlphaFoldDB" id="A0A840SKM0"/>
<keyword evidence="3" id="KW-1185">Reference proteome</keyword>
<evidence type="ECO:0000313" key="2">
    <source>
        <dbReference type="EMBL" id="MBB5219901.1"/>
    </source>
</evidence>
<accession>A0A840SKM0</accession>
<dbReference type="InterPro" id="IPR018488">
    <property type="entry name" value="cNMP-bd_CS"/>
</dbReference>
<dbReference type="InterPro" id="IPR000595">
    <property type="entry name" value="cNMP-bd_dom"/>
</dbReference>
<proteinExistence type="predicted"/>
<sequence length="173" mass="19365">MQKLASFEEVLPKLLNIELFSDFNKNSERDRKIMQLVYENLRLKEFGAGDIIIKEGSKGDLFYILYSGSVQVLQSTFEGDQIALANLNSSMNVFFGESALISDDVRTATIAATTACRTITLSKKAFTAICEEEPLFGYRVLLHLSQRMLSTIRSGNIDKATLYEALYNEIANA</sequence>
<name>A0A840SKM0_9SPIR</name>
<feature type="domain" description="Cyclic nucleotide-binding" evidence="1">
    <location>
        <begin position="37"/>
        <end position="129"/>
    </location>
</feature>
<dbReference type="EC" id="2.7.11.12" evidence="2"/>
<dbReference type="Pfam" id="PF00027">
    <property type="entry name" value="cNMP_binding"/>
    <property type="match status" value="1"/>
</dbReference>
<dbReference type="InterPro" id="IPR014710">
    <property type="entry name" value="RmlC-like_jellyroll"/>
</dbReference>
<dbReference type="InterPro" id="IPR018490">
    <property type="entry name" value="cNMP-bd_dom_sf"/>
</dbReference>
<dbReference type="PROSITE" id="PS00889">
    <property type="entry name" value="CNMP_BINDING_2"/>
    <property type="match status" value="1"/>
</dbReference>
<dbReference type="Proteomes" id="UP000578697">
    <property type="component" value="Unassembled WGS sequence"/>
</dbReference>
<dbReference type="SMART" id="SM00100">
    <property type="entry name" value="cNMP"/>
    <property type="match status" value="1"/>
</dbReference>
<dbReference type="GO" id="GO:0004692">
    <property type="term" value="F:cGMP-dependent protein kinase activity"/>
    <property type="evidence" value="ECO:0007669"/>
    <property type="project" value="UniProtKB-EC"/>
</dbReference>
<comment type="caution">
    <text evidence="2">The sequence shown here is derived from an EMBL/GenBank/DDBJ whole genome shotgun (WGS) entry which is preliminary data.</text>
</comment>
<reference evidence="2 3" key="1">
    <citation type="submission" date="2020-08" db="EMBL/GenBank/DDBJ databases">
        <title>Genomic Encyclopedia of Type Strains, Phase IV (KMG-IV): sequencing the most valuable type-strain genomes for metagenomic binning, comparative biology and taxonomic classification.</title>
        <authorList>
            <person name="Goeker M."/>
        </authorList>
    </citation>
    <scope>NUCLEOTIDE SEQUENCE [LARGE SCALE GENOMIC DNA]</scope>
    <source>
        <strain evidence="2 3">DSM 103679</strain>
    </source>
</reference>
<evidence type="ECO:0000313" key="3">
    <source>
        <dbReference type="Proteomes" id="UP000578697"/>
    </source>
</evidence>
<gene>
    <name evidence="2" type="ORF">HNP77_002290</name>
</gene>
<dbReference type="PANTHER" id="PTHR23011:SF28">
    <property type="entry name" value="CYCLIC NUCLEOTIDE-BINDING DOMAIN CONTAINING PROTEIN"/>
    <property type="match status" value="1"/>
</dbReference>
<organism evidence="2 3">
    <name type="scientific">Treponema rectale</name>
    <dbReference type="NCBI Taxonomy" id="744512"/>
    <lineage>
        <taxon>Bacteria</taxon>
        <taxon>Pseudomonadati</taxon>
        <taxon>Spirochaetota</taxon>
        <taxon>Spirochaetia</taxon>
        <taxon>Spirochaetales</taxon>
        <taxon>Treponemataceae</taxon>
        <taxon>Treponema</taxon>
    </lineage>
</organism>
<dbReference type="Gene3D" id="2.60.120.10">
    <property type="entry name" value="Jelly Rolls"/>
    <property type="match status" value="1"/>
</dbReference>
<dbReference type="EMBL" id="JACHFR010000004">
    <property type="protein sequence ID" value="MBB5219901.1"/>
    <property type="molecule type" value="Genomic_DNA"/>
</dbReference>
<keyword evidence="2" id="KW-0808">Transferase</keyword>
<dbReference type="PROSITE" id="PS50042">
    <property type="entry name" value="CNMP_BINDING_3"/>
    <property type="match status" value="1"/>
</dbReference>
<dbReference type="PANTHER" id="PTHR23011">
    <property type="entry name" value="CYCLIC NUCLEOTIDE-BINDING DOMAIN CONTAINING PROTEIN"/>
    <property type="match status" value="1"/>
</dbReference>
<evidence type="ECO:0000259" key="1">
    <source>
        <dbReference type="PROSITE" id="PS50042"/>
    </source>
</evidence>
<dbReference type="CDD" id="cd00038">
    <property type="entry name" value="CAP_ED"/>
    <property type="match status" value="1"/>
</dbReference>
<dbReference type="PRINTS" id="PR00103">
    <property type="entry name" value="CAMPKINASE"/>
</dbReference>